<comment type="caution">
    <text evidence="1">The sequence shown here is derived from an EMBL/GenBank/DDBJ whole genome shotgun (WGS) entry which is preliminary data.</text>
</comment>
<gene>
    <name evidence="1" type="ORF">S06H3_29101</name>
</gene>
<feature type="non-terminal residue" evidence="1">
    <location>
        <position position="33"/>
    </location>
</feature>
<accession>X1NZT0</accession>
<proteinExistence type="predicted"/>
<evidence type="ECO:0000313" key="1">
    <source>
        <dbReference type="EMBL" id="GAI32300.1"/>
    </source>
</evidence>
<dbReference type="EMBL" id="BARV01017035">
    <property type="protein sequence ID" value="GAI32300.1"/>
    <property type="molecule type" value="Genomic_DNA"/>
</dbReference>
<sequence length="33" mass="3875">MIEVIKTLDLTSLLPKTVDMYDIIRELWIGIKL</sequence>
<protein>
    <submittedName>
        <fullName evidence="1">Uncharacterized protein</fullName>
    </submittedName>
</protein>
<organism evidence="1">
    <name type="scientific">marine sediment metagenome</name>
    <dbReference type="NCBI Taxonomy" id="412755"/>
    <lineage>
        <taxon>unclassified sequences</taxon>
        <taxon>metagenomes</taxon>
        <taxon>ecological metagenomes</taxon>
    </lineage>
</organism>
<reference evidence="1" key="1">
    <citation type="journal article" date="2014" name="Front. Microbiol.">
        <title>High frequency of phylogenetically diverse reductive dehalogenase-homologous genes in deep subseafloor sedimentary metagenomes.</title>
        <authorList>
            <person name="Kawai M."/>
            <person name="Futagami T."/>
            <person name="Toyoda A."/>
            <person name="Takaki Y."/>
            <person name="Nishi S."/>
            <person name="Hori S."/>
            <person name="Arai W."/>
            <person name="Tsubouchi T."/>
            <person name="Morono Y."/>
            <person name="Uchiyama I."/>
            <person name="Ito T."/>
            <person name="Fujiyama A."/>
            <person name="Inagaki F."/>
            <person name="Takami H."/>
        </authorList>
    </citation>
    <scope>NUCLEOTIDE SEQUENCE</scope>
    <source>
        <strain evidence="1">Expedition CK06-06</strain>
    </source>
</reference>
<dbReference type="AlphaFoldDB" id="X1NZT0"/>
<name>X1NZT0_9ZZZZ</name>